<keyword evidence="1" id="KW-0547">Nucleotide-binding</keyword>
<dbReference type="PANTHER" id="PTHR46008">
    <property type="entry name" value="LEAF RUST 10 DISEASE-RESISTANCE LOCUS RECEPTOR-LIKE PROTEIN KINASE-LIKE 1.4"/>
    <property type="match status" value="1"/>
</dbReference>
<name>A0A830BCP4_9LAMI</name>
<proteinExistence type="predicted"/>
<dbReference type="AlphaFoldDB" id="A0A830BCP4"/>
<evidence type="ECO:0000313" key="4">
    <source>
        <dbReference type="Proteomes" id="UP000653305"/>
    </source>
</evidence>
<accession>A0A830BCP4</accession>
<dbReference type="GO" id="GO:0016301">
    <property type="term" value="F:kinase activity"/>
    <property type="evidence" value="ECO:0007669"/>
    <property type="project" value="UniProtKB-KW"/>
</dbReference>
<dbReference type="OrthoDB" id="1710788at2759"/>
<dbReference type="Proteomes" id="UP000653305">
    <property type="component" value="Unassembled WGS sequence"/>
</dbReference>
<dbReference type="EMBL" id="BMAC01000104">
    <property type="protein sequence ID" value="GFP85380.1"/>
    <property type="molecule type" value="Genomic_DNA"/>
</dbReference>
<organism evidence="3 4">
    <name type="scientific">Phtheirospermum japonicum</name>
    <dbReference type="NCBI Taxonomy" id="374723"/>
    <lineage>
        <taxon>Eukaryota</taxon>
        <taxon>Viridiplantae</taxon>
        <taxon>Streptophyta</taxon>
        <taxon>Embryophyta</taxon>
        <taxon>Tracheophyta</taxon>
        <taxon>Spermatophyta</taxon>
        <taxon>Magnoliopsida</taxon>
        <taxon>eudicotyledons</taxon>
        <taxon>Gunneridae</taxon>
        <taxon>Pentapetalae</taxon>
        <taxon>asterids</taxon>
        <taxon>lamiids</taxon>
        <taxon>Lamiales</taxon>
        <taxon>Orobanchaceae</taxon>
        <taxon>Orobanchaceae incertae sedis</taxon>
        <taxon>Phtheirospermum</taxon>
    </lineage>
</organism>
<evidence type="ECO:0000313" key="3">
    <source>
        <dbReference type="EMBL" id="GFP85380.1"/>
    </source>
</evidence>
<keyword evidence="3" id="KW-0418">Kinase</keyword>
<keyword evidence="4" id="KW-1185">Reference proteome</keyword>
<keyword evidence="3" id="KW-0808">Transferase</keyword>
<sequence>MPTLESLSSHTPSLKRPQISLILLENSGMEAMGPCTMVTRMTTSVAELAFRCLQLDKDMRPSMNEVVDFLRDIQGGEDCKYEKVKGPNGNCGKIPPSPDTDDAVLLKKKNLLMSSPIAVIDSWVSSSSTNTSSVG</sequence>
<protein>
    <submittedName>
        <fullName evidence="3">Probable serine/threonine-protein kinase at1g18390</fullName>
    </submittedName>
</protein>
<dbReference type="GO" id="GO:0005524">
    <property type="term" value="F:ATP binding"/>
    <property type="evidence" value="ECO:0007669"/>
    <property type="project" value="UniProtKB-KW"/>
</dbReference>
<evidence type="ECO:0000256" key="2">
    <source>
        <dbReference type="ARBA" id="ARBA00022840"/>
    </source>
</evidence>
<comment type="caution">
    <text evidence="3">The sequence shown here is derived from an EMBL/GenBank/DDBJ whole genome shotgun (WGS) entry which is preliminary data.</text>
</comment>
<dbReference type="PANTHER" id="PTHR46008:SF2">
    <property type="entry name" value="LEAF RUST 10 DISEASE-RESISTANCE LOCUS RECEPTOR-LIKE PROTEIN KINASE-LIKE 1.4"/>
    <property type="match status" value="1"/>
</dbReference>
<evidence type="ECO:0000256" key="1">
    <source>
        <dbReference type="ARBA" id="ARBA00022741"/>
    </source>
</evidence>
<keyword evidence="2" id="KW-0067">ATP-binding</keyword>
<reference evidence="3" key="1">
    <citation type="submission" date="2020-07" db="EMBL/GenBank/DDBJ databases">
        <title>Ethylene signaling mediates host invasion by parasitic plants.</title>
        <authorList>
            <person name="Yoshida S."/>
        </authorList>
    </citation>
    <scope>NUCLEOTIDE SEQUENCE</scope>
    <source>
        <strain evidence="3">Okayama</strain>
    </source>
</reference>
<gene>
    <name evidence="3" type="ORF">PHJA_000681700</name>
</gene>